<sequence length="340" mass="36518">MKQPLLRRRSVLAWATALPVTLGAAGLAQGQTTPAAPRPFDLQGHRGARGLAPENTLAAFERALQVGVSTLELDIGLTADGVPVVTHDPALNPALTRDASGAYLQGPGPAVHTLSLAQLQRHDVGRLDPASKYGQQFASQTPRHGERIPTLRALFEYTQAHAPASLRFNIEAKTDPTLPESTAPVEALVGAILDEVRRAGLESRVTLQSFDWRAQALATQQAPGLSRAWLSSPRTLRDPRWTRGLRVEDFGGSTPRLVQAAASDGRGPAIWSPAFADLSSEQVREAQALGLQVVPWTVNQPADLARVMDLGVDGIITDYPDRLRALMATRGMPLPPQVRP</sequence>
<dbReference type="PROSITE" id="PS51318">
    <property type="entry name" value="TAT"/>
    <property type="match status" value="1"/>
</dbReference>
<dbReference type="GO" id="GO:0008081">
    <property type="term" value="F:phosphoric diester hydrolase activity"/>
    <property type="evidence" value="ECO:0007669"/>
    <property type="project" value="InterPro"/>
</dbReference>
<accession>A0AAE3NA30</accession>
<proteinExistence type="predicted"/>
<evidence type="ECO:0000259" key="2">
    <source>
        <dbReference type="PROSITE" id="PS51704"/>
    </source>
</evidence>
<dbReference type="InterPro" id="IPR030395">
    <property type="entry name" value="GP_PDE_dom"/>
</dbReference>
<keyword evidence="4" id="KW-1185">Reference proteome</keyword>
<dbReference type="PANTHER" id="PTHR46211">
    <property type="entry name" value="GLYCEROPHOSPHORYL DIESTER PHOSPHODIESTERASE"/>
    <property type="match status" value="1"/>
</dbReference>
<dbReference type="CDD" id="cd08567">
    <property type="entry name" value="GDPD_SpGDE_like"/>
    <property type="match status" value="1"/>
</dbReference>
<feature type="signal peptide" evidence="1">
    <location>
        <begin position="1"/>
        <end position="24"/>
    </location>
</feature>
<comment type="caution">
    <text evidence="3">The sequence shown here is derived from an EMBL/GenBank/DDBJ whole genome shotgun (WGS) entry which is preliminary data.</text>
</comment>
<keyword evidence="1" id="KW-0732">Signal</keyword>
<reference evidence="3" key="1">
    <citation type="submission" date="2023-01" db="EMBL/GenBank/DDBJ databases">
        <title>Xenophilus mangrovi sp. nov., isolated from soil of Mangrove nature reserve.</title>
        <authorList>
            <person name="Xu S."/>
            <person name="Liu Z."/>
            <person name="Xu Y."/>
        </authorList>
    </citation>
    <scope>NUCLEOTIDE SEQUENCE</scope>
    <source>
        <strain evidence="3">YW8</strain>
    </source>
</reference>
<dbReference type="Pfam" id="PF03009">
    <property type="entry name" value="GDPD"/>
    <property type="match status" value="1"/>
</dbReference>
<evidence type="ECO:0000313" key="3">
    <source>
        <dbReference type="EMBL" id="MDA7417369.1"/>
    </source>
</evidence>
<dbReference type="InterPro" id="IPR006311">
    <property type="entry name" value="TAT_signal"/>
</dbReference>
<evidence type="ECO:0000313" key="4">
    <source>
        <dbReference type="Proteomes" id="UP001212602"/>
    </source>
</evidence>
<dbReference type="EMBL" id="JAQIPB010000006">
    <property type="protein sequence ID" value="MDA7417369.1"/>
    <property type="molecule type" value="Genomic_DNA"/>
</dbReference>
<dbReference type="PROSITE" id="PS50007">
    <property type="entry name" value="PIPLC_X_DOMAIN"/>
    <property type="match status" value="1"/>
</dbReference>
<dbReference type="Proteomes" id="UP001212602">
    <property type="component" value="Unassembled WGS sequence"/>
</dbReference>
<dbReference type="PANTHER" id="PTHR46211:SF14">
    <property type="entry name" value="GLYCEROPHOSPHODIESTER PHOSPHODIESTERASE"/>
    <property type="match status" value="1"/>
</dbReference>
<gene>
    <name evidence="3" type="ORF">PGB34_13445</name>
</gene>
<name>A0AAE3NA30_9BURK</name>
<dbReference type="AlphaFoldDB" id="A0AAE3NA30"/>
<dbReference type="GO" id="GO:0006629">
    <property type="term" value="P:lipid metabolic process"/>
    <property type="evidence" value="ECO:0007669"/>
    <property type="project" value="InterPro"/>
</dbReference>
<feature type="chain" id="PRO_5042196842" evidence="1">
    <location>
        <begin position="25"/>
        <end position="340"/>
    </location>
</feature>
<protein>
    <submittedName>
        <fullName evidence="3">Glycerophosphodiester phosphodiesterase</fullName>
    </submittedName>
</protein>
<dbReference type="Gene3D" id="3.20.20.190">
    <property type="entry name" value="Phosphatidylinositol (PI) phosphodiesterase"/>
    <property type="match status" value="1"/>
</dbReference>
<evidence type="ECO:0000256" key="1">
    <source>
        <dbReference type="SAM" id="SignalP"/>
    </source>
</evidence>
<organism evidence="3 4">
    <name type="scientific">Xenophilus arseniciresistens</name>
    <dbReference type="NCBI Taxonomy" id="1283306"/>
    <lineage>
        <taxon>Bacteria</taxon>
        <taxon>Pseudomonadati</taxon>
        <taxon>Pseudomonadota</taxon>
        <taxon>Betaproteobacteria</taxon>
        <taxon>Burkholderiales</taxon>
        <taxon>Comamonadaceae</taxon>
        <taxon>Xenophilus</taxon>
    </lineage>
</organism>
<dbReference type="RefSeq" id="WP_271428605.1">
    <property type="nucleotide sequence ID" value="NZ_JAQIPB010000006.1"/>
</dbReference>
<feature type="domain" description="GP-PDE" evidence="2">
    <location>
        <begin position="40"/>
        <end position="327"/>
    </location>
</feature>
<dbReference type="SUPFAM" id="SSF51695">
    <property type="entry name" value="PLC-like phosphodiesterases"/>
    <property type="match status" value="1"/>
</dbReference>
<dbReference type="InterPro" id="IPR017946">
    <property type="entry name" value="PLC-like_Pdiesterase_TIM-brl"/>
</dbReference>
<dbReference type="PROSITE" id="PS51704">
    <property type="entry name" value="GP_PDE"/>
    <property type="match status" value="1"/>
</dbReference>